<keyword evidence="4 20" id="KW-0812">Transmembrane</keyword>
<comment type="subcellular location">
    <subcellularLocation>
        <location evidence="1">Mitochondrion inner membrane</location>
        <topology evidence="1">Multi-pass membrane protein</topology>
    </subcellularLocation>
</comment>
<comment type="catalytic activity">
    <reaction evidence="19">
        <text>hexanedioate(in) + 2-oxoglutarate(out) = hexanedioate(out) + 2-oxoglutarate(in)</text>
        <dbReference type="Rhea" id="RHEA:71743"/>
        <dbReference type="ChEBI" id="CHEBI:16810"/>
        <dbReference type="ChEBI" id="CHEBI:17128"/>
    </reaction>
</comment>
<proteinExistence type="evidence at transcript level"/>
<evidence type="ECO:0000256" key="7">
    <source>
        <dbReference type="ARBA" id="ARBA00022989"/>
    </source>
</evidence>
<dbReference type="InterPro" id="IPR018108">
    <property type="entry name" value="MCP_transmembrane"/>
</dbReference>
<evidence type="ECO:0000256" key="13">
    <source>
        <dbReference type="ARBA" id="ARBA00046087"/>
    </source>
</evidence>
<accession>A0A6F9DT32</accession>
<evidence type="ECO:0000256" key="21">
    <source>
        <dbReference type="RuleBase" id="RU000488"/>
    </source>
</evidence>
<organism evidence="22">
    <name type="scientific">Phallusia mammillata</name>
    <dbReference type="NCBI Taxonomy" id="59560"/>
    <lineage>
        <taxon>Eukaryota</taxon>
        <taxon>Metazoa</taxon>
        <taxon>Chordata</taxon>
        <taxon>Tunicata</taxon>
        <taxon>Ascidiacea</taxon>
        <taxon>Phlebobranchia</taxon>
        <taxon>Ascidiidae</taxon>
        <taxon>Phallusia</taxon>
    </lineage>
</organism>
<evidence type="ECO:0000256" key="8">
    <source>
        <dbReference type="ARBA" id="ARBA00023128"/>
    </source>
</evidence>
<keyword evidence="7" id="KW-1133">Transmembrane helix</keyword>
<protein>
    <recommendedName>
        <fullName evidence="11">Mitochondrial 2-oxodicarboxylate carrier</fullName>
    </recommendedName>
    <alternativeName>
        <fullName evidence="12">Solute carrier family 25 member 21</fullName>
    </alternativeName>
</protein>
<evidence type="ECO:0000313" key="22">
    <source>
        <dbReference type="EMBL" id="CAB3266173.1"/>
    </source>
</evidence>
<comment type="similarity">
    <text evidence="2 21">Belongs to the mitochondrial carrier (TC 2.A.29) family.</text>
</comment>
<comment type="catalytic activity">
    <reaction evidence="16">
        <text>L-2-aminoadipate(in) + 2-oxoglutarate(out) = L-2-aminoadipate(out) + 2-oxoglutarate(in)</text>
        <dbReference type="Rhea" id="RHEA:71747"/>
        <dbReference type="ChEBI" id="CHEBI:16810"/>
        <dbReference type="ChEBI" id="CHEBI:58672"/>
    </reaction>
</comment>
<evidence type="ECO:0000256" key="6">
    <source>
        <dbReference type="ARBA" id="ARBA00022792"/>
    </source>
</evidence>
<dbReference type="Gene3D" id="1.50.40.10">
    <property type="entry name" value="Mitochondrial carrier domain"/>
    <property type="match status" value="2"/>
</dbReference>
<evidence type="ECO:0000256" key="11">
    <source>
        <dbReference type="ARBA" id="ARBA00039747"/>
    </source>
</evidence>
<keyword evidence="9 20" id="KW-0472">Membrane</keyword>
<dbReference type="InterPro" id="IPR023395">
    <property type="entry name" value="MCP_dom_sf"/>
</dbReference>
<evidence type="ECO:0000256" key="12">
    <source>
        <dbReference type="ARBA" id="ARBA00041874"/>
    </source>
</evidence>
<evidence type="ECO:0000256" key="5">
    <source>
        <dbReference type="ARBA" id="ARBA00022737"/>
    </source>
</evidence>
<dbReference type="EMBL" id="LR790311">
    <property type="protein sequence ID" value="CAB3266173.1"/>
    <property type="molecule type" value="mRNA"/>
</dbReference>
<gene>
    <name evidence="22" type="primary">Slc25a21</name>
</gene>
<comment type="catalytic activity">
    <reaction evidence="10">
        <text>2-oxoadipate(in) + 2-oxoglutarate(out) = 2-oxoadipate(out) + 2-oxoglutarate(in)</text>
        <dbReference type="Rhea" id="RHEA:71739"/>
        <dbReference type="ChEBI" id="CHEBI:16810"/>
        <dbReference type="ChEBI" id="CHEBI:57499"/>
    </reaction>
</comment>
<keyword evidence="6" id="KW-0999">Mitochondrion inner membrane</keyword>
<evidence type="ECO:0000256" key="2">
    <source>
        <dbReference type="ARBA" id="ARBA00006375"/>
    </source>
</evidence>
<evidence type="ECO:0000256" key="17">
    <source>
        <dbReference type="ARBA" id="ARBA00048581"/>
    </source>
</evidence>
<evidence type="ECO:0000256" key="3">
    <source>
        <dbReference type="ARBA" id="ARBA00022448"/>
    </source>
</evidence>
<evidence type="ECO:0000256" key="10">
    <source>
        <dbReference type="ARBA" id="ARBA00036018"/>
    </source>
</evidence>
<dbReference type="PANTHER" id="PTHR46356:SF1">
    <property type="entry name" value="MITOCHONDRIAL 2-OXODICARBOXYLATE CARRIER"/>
    <property type="match status" value="1"/>
</dbReference>
<comment type="catalytic activity">
    <reaction evidence="15">
        <text>citrate(in) + 2-oxoglutarate(out) = citrate(out) + 2-oxoglutarate(in)</text>
        <dbReference type="Rhea" id="RHEA:71763"/>
        <dbReference type="ChEBI" id="CHEBI:16810"/>
        <dbReference type="ChEBI" id="CHEBI:16947"/>
    </reaction>
</comment>
<dbReference type="AlphaFoldDB" id="A0A6F9DT32"/>
<comment type="function">
    <text evidence="13">Transports dicarboxylates across the inner membranes of mitochondria by a counter-exchange mechanism. Can transport 2-oxoadipate (2-oxohexanedioate), 2-oxoglutarate, adipate (hexanedioate), glutarate, and to a lesser extent, pimelate (heptanedioate), 2-oxopimelate (2-oxoheptanedioate), 2-aminoadipate (2-aminohexanedioate), oxaloacetate, and citrate. Plays a central role in catabolism of lysine, hydroxylysine, and tryptophan, by transporting common metabolite intermediates (such as 2-oxoadipate) into the mitochondria, where it is converted into acetyl-CoA and can enter the citric acid (TCA) cycle.</text>
</comment>
<comment type="catalytic activity">
    <reaction evidence="18">
        <text>glutarate(in) + 2-oxoglutarate(out) = glutarate(out) + 2-oxoglutarate(in)</text>
        <dbReference type="Rhea" id="RHEA:71751"/>
        <dbReference type="ChEBI" id="CHEBI:16810"/>
        <dbReference type="ChEBI" id="CHEBI:30921"/>
    </reaction>
</comment>
<evidence type="ECO:0000256" key="4">
    <source>
        <dbReference type="ARBA" id="ARBA00022692"/>
    </source>
</evidence>
<keyword evidence="8" id="KW-0496">Mitochondrion</keyword>
<evidence type="ECO:0000256" key="20">
    <source>
        <dbReference type="PROSITE-ProRule" id="PRU00282"/>
    </source>
</evidence>
<dbReference type="PANTHER" id="PTHR46356">
    <property type="entry name" value="MITOCHONDRIAL 2-OXODICARBOXYLATE CARRIER"/>
    <property type="match status" value="1"/>
</dbReference>
<reference evidence="22" key="1">
    <citation type="submission" date="2020-04" db="EMBL/GenBank/DDBJ databases">
        <authorList>
            <person name="Neveu A P."/>
        </authorList>
    </citation>
    <scope>NUCLEOTIDE SEQUENCE</scope>
    <source>
        <tissue evidence="22">Whole embryo</tissue>
    </source>
</reference>
<sequence>MADNSDNAVMQNTISTMTTASNIQIPESTSAKRMFQQLIAGGGAGLVEICLMHPLDVVKTRFQLQGNAPGSVHYRSVAHCFTTMYRAEGFLSFYKGILPPILAETPKRAVKFFCFERYQDLFSMGGPKTPLIYSLAGLCSGLTEGIVCNPFERVKVQLQSERDVKLRDQQSTFSKARQIIRSDGYGMMGINRGLTATLGRHGVWNMVYFGVFHSAKKYIPETESNFAKVSYRLSLGLAAGTLASIINIPYDVAKSRIQGPQPVPGQIKYYGAHKAIYTIFKEEGFLALYKGLVPKLMRLGPSGAIMMMVYETISEFLAEKFP</sequence>
<evidence type="ECO:0000256" key="15">
    <source>
        <dbReference type="ARBA" id="ARBA00048003"/>
    </source>
</evidence>
<evidence type="ECO:0000256" key="1">
    <source>
        <dbReference type="ARBA" id="ARBA00004448"/>
    </source>
</evidence>
<dbReference type="Pfam" id="PF00153">
    <property type="entry name" value="Mito_carr"/>
    <property type="match status" value="3"/>
</dbReference>
<dbReference type="PROSITE" id="PS50920">
    <property type="entry name" value="SOLCAR"/>
    <property type="match status" value="3"/>
</dbReference>
<evidence type="ECO:0000256" key="19">
    <source>
        <dbReference type="ARBA" id="ARBA00048998"/>
    </source>
</evidence>
<dbReference type="SUPFAM" id="SSF103506">
    <property type="entry name" value="Mitochondrial carrier"/>
    <property type="match status" value="1"/>
</dbReference>
<feature type="repeat" description="Solcar" evidence="20">
    <location>
        <begin position="128"/>
        <end position="218"/>
    </location>
</feature>
<comment type="catalytic activity">
    <reaction evidence="14">
        <text>heptanedioate(in) + 2-oxoglutarate(out) = heptanedioate(out) + 2-oxoglutarate(in)</text>
        <dbReference type="Rhea" id="RHEA:71759"/>
        <dbReference type="ChEBI" id="CHEBI:16810"/>
        <dbReference type="ChEBI" id="CHEBI:36165"/>
    </reaction>
</comment>
<evidence type="ECO:0000256" key="14">
    <source>
        <dbReference type="ARBA" id="ARBA00047537"/>
    </source>
</evidence>
<keyword evidence="5" id="KW-0677">Repeat</keyword>
<evidence type="ECO:0000256" key="9">
    <source>
        <dbReference type="ARBA" id="ARBA00023136"/>
    </source>
</evidence>
<keyword evidence="3 21" id="KW-0813">Transport</keyword>
<comment type="catalytic activity">
    <reaction evidence="17">
        <text>2-oxoheptanedioate(in) + 2-oxoglutarate(out) = 2-oxoheptanedioate(out) + 2-oxoglutarate(in)</text>
        <dbReference type="Rhea" id="RHEA:71755"/>
        <dbReference type="ChEBI" id="CHEBI:16810"/>
        <dbReference type="ChEBI" id="CHEBI:72701"/>
    </reaction>
</comment>
<evidence type="ECO:0000256" key="18">
    <source>
        <dbReference type="ARBA" id="ARBA00048920"/>
    </source>
</evidence>
<evidence type="ECO:0000256" key="16">
    <source>
        <dbReference type="ARBA" id="ARBA00048303"/>
    </source>
</evidence>
<name>A0A6F9DT32_9ASCI</name>
<dbReference type="GO" id="GO:0005743">
    <property type="term" value="C:mitochondrial inner membrane"/>
    <property type="evidence" value="ECO:0007669"/>
    <property type="project" value="UniProtKB-SubCell"/>
</dbReference>
<feature type="repeat" description="Solcar" evidence="20">
    <location>
        <begin position="32"/>
        <end position="121"/>
    </location>
</feature>
<dbReference type="InterPro" id="IPR051752">
    <property type="entry name" value="Mito_2-oxodicarb_carrier"/>
</dbReference>
<feature type="repeat" description="Solcar" evidence="20">
    <location>
        <begin position="227"/>
        <end position="316"/>
    </location>
</feature>